<feature type="transmembrane region" description="Helical" evidence="6">
    <location>
        <begin position="325"/>
        <end position="344"/>
    </location>
</feature>
<reference evidence="7 9" key="2">
    <citation type="journal article" date="2014" name="BMC Genomics">
        <title>An improved genome release (version Mt4.0) for the model legume Medicago truncatula.</title>
        <authorList>
            <person name="Tang H."/>
            <person name="Krishnakumar V."/>
            <person name="Bidwell S."/>
            <person name="Rosen B."/>
            <person name="Chan A."/>
            <person name="Zhou S."/>
            <person name="Gentzbittel L."/>
            <person name="Childs K.L."/>
            <person name="Yandell M."/>
            <person name="Gundlach H."/>
            <person name="Mayer K.F."/>
            <person name="Schwartz D.C."/>
            <person name="Town C.D."/>
        </authorList>
    </citation>
    <scope>GENOME REANNOTATION</scope>
    <source>
        <strain evidence="7">A17</strain>
        <strain evidence="8 9">cv. Jemalong A17</strain>
    </source>
</reference>
<evidence type="ECO:0000256" key="4">
    <source>
        <dbReference type="ARBA" id="ARBA00022989"/>
    </source>
</evidence>
<feature type="transmembrane region" description="Helical" evidence="6">
    <location>
        <begin position="203"/>
        <end position="224"/>
    </location>
</feature>
<evidence type="ECO:0000256" key="6">
    <source>
        <dbReference type="SAM" id="Phobius"/>
    </source>
</evidence>
<keyword evidence="4 6" id="KW-1133">Transmembrane helix</keyword>
<reference evidence="7 9" key="1">
    <citation type="journal article" date="2011" name="Nature">
        <title>The Medicago genome provides insight into the evolution of rhizobial symbioses.</title>
        <authorList>
            <person name="Young N.D."/>
            <person name="Debelle F."/>
            <person name="Oldroyd G.E."/>
            <person name="Geurts R."/>
            <person name="Cannon S.B."/>
            <person name="Udvardi M.K."/>
            <person name="Benedito V.A."/>
            <person name="Mayer K.F."/>
            <person name="Gouzy J."/>
            <person name="Schoof H."/>
            <person name="Van de Peer Y."/>
            <person name="Proost S."/>
            <person name="Cook D.R."/>
            <person name="Meyers B.C."/>
            <person name="Spannagl M."/>
            <person name="Cheung F."/>
            <person name="De Mita S."/>
            <person name="Krishnakumar V."/>
            <person name="Gundlach H."/>
            <person name="Zhou S."/>
            <person name="Mudge J."/>
            <person name="Bharti A.K."/>
            <person name="Murray J.D."/>
            <person name="Naoumkina M.A."/>
            <person name="Rosen B."/>
            <person name="Silverstein K.A."/>
            <person name="Tang H."/>
            <person name="Rombauts S."/>
            <person name="Zhao P.X."/>
            <person name="Zhou P."/>
            <person name="Barbe V."/>
            <person name="Bardou P."/>
            <person name="Bechner M."/>
            <person name="Bellec A."/>
            <person name="Berger A."/>
            <person name="Berges H."/>
            <person name="Bidwell S."/>
            <person name="Bisseling T."/>
            <person name="Choisne N."/>
            <person name="Couloux A."/>
            <person name="Denny R."/>
            <person name="Deshpande S."/>
            <person name="Dai X."/>
            <person name="Doyle J.J."/>
            <person name="Dudez A.M."/>
            <person name="Farmer A.D."/>
            <person name="Fouteau S."/>
            <person name="Franken C."/>
            <person name="Gibelin C."/>
            <person name="Gish J."/>
            <person name="Goldstein S."/>
            <person name="Gonzalez A.J."/>
            <person name="Green P.J."/>
            <person name="Hallab A."/>
            <person name="Hartog M."/>
            <person name="Hua A."/>
            <person name="Humphray S.J."/>
            <person name="Jeong D.H."/>
            <person name="Jing Y."/>
            <person name="Jocker A."/>
            <person name="Kenton S.M."/>
            <person name="Kim D.J."/>
            <person name="Klee K."/>
            <person name="Lai H."/>
            <person name="Lang C."/>
            <person name="Lin S."/>
            <person name="Macmil S.L."/>
            <person name="Magdelenat G."/>
            <person name="Matthews L."/>
            <person name="McCorrison J."/>
            <person name="Monaghan E.L."/>
            <person name="Mun J.H."/>
            <person name="Najar F.Z."/>
            <person name="Nicholson C."/>
            <person name="Noirot C."/>
            <person name="O'Bleness M."/>
            <person name="Paule C.R."/>
            <person name="Poulain J."/>
            <person name="Prion F."/>
            <person name="Qin B."/>
            <person name="Qu C."/>
            <person name="Retzel E.F."/>
            <person name="Riddle C."/>
            <person name="Sallet E."/>
            <person name="Samain S."/>
            <person name="Samson N."/>
            <person name="Sanders I."/>
            <person name="Saurat O."/>
            <person name="Scarpelli C."/>
            <person name="Schiex T."/>
            <person name="Segurens B."/>
            <person name="Severin A.J."/>
            <person name="Sherrier D.J."/>
            <person name="Shi R."/>
            <person name="Sims S."/>
            <person name="Singer S.R."/>
            <person name="Sinharoy S."/>
            <person name="Sterck L."/>
            <person name="Viollet A."/>
            <person name="Wang B.B."/>
            <person name="Wang K."/>
            <person name="Wang M."/>
            <person name="Wang X."/>
            <person name="Warfsmann J."/>
            <person name="Weissenbach J."/>
            <person name="White D.D."/>
            <person name="White J.D."/>
            <person name="Wiley G.B."/>
            <person name="Wincker P."/>
            <person name="Xing Y."/>
            <person name="Yang L."/>
            <person name="Yao Z."/>
            <person name="Ying F."/>
            <person name="Zhai J."/>
            <person name="Zhou L."/>
            <person name="Zuber A."/>
            <person name="Denarie J."/>
            <person name="Dixon R.A."/>
            <person name="May G.D."/>
            <person name="Schwartz D.C."/>
            <person name="Rogers J."/>
            <person name="Quetier F."/>
            <person name="Town C.D."/>
            <person name="Roe B.A."/>
        </authorList>
    </citation>
    <scope>NUCLEOTIDE SEQUENCE [LARGE SCALE GENOMIC DNA]</scope>
    <source>
        <strain evidence="7">A17</strain>
        <strain evidence="8 9">cv. Jemalong A17</strain>
    </source>
</reference>
<dbReference type="Pfam" id="PF00854">
    <property type="entry name" value="PTR2"/>
    <property type="match status" value="1"/>
</dbReference>
<sequence length="569" mass="63067">MEDMVNEEEEPLINIRNPKGGFRTLPFIIANQAFEKMASFGILPNMILYLTRHYEMEAAAATNVILLWSAATSFTPIVGAFLADSYFGRYLTIVFGSLLSSLGMLLLWLTATIPNLSPCDPLNMSCNSPTISQLAFLYSSLCLISIGAGGVRASSLAFGIDQLDKEKDAGIIEGYFNWSYALTAAAVLIGTTILAYIQENFGWIIGFGVPVVFMFISMVSLFLASSLYVKVEPKGNVISECARVVVASYRNRNHNLPSSNVSNDGLYYRDNDSEMLMPSDKFRFLNKACLIKNPQQDLTQDGRLKNQWSLCTIDQVEAFKAIIKIIPIWTTGMIMSINFSQGTFSVLEASTMNRNIFSNFEIPAASMSTFMILFTVLWIVLYDCVIIPSASKLRRSTTRLRVKQKMGIGLIGICLSTSSLAIVEGKRRKLAIDEGFQDFPQGVVNMSVMWLLPRQILDGFAEAFNGVGQNEFYICELPQSMSSVASTLSGLGMSIGNVMASLILSVVDNVTKGEGKESWVSSNINKGHYDYYYWLLFELMLANFLAFLCFSKAYGPCKGEENESQVEEN</sequence>
<dbReference type="GO" id="GO:0055085">
    <property type="term" value="P:transmembrane transport"/>
    <property type="evidence" value="ECO:0000318"/>
    <property type="project" value="GO_Central"/>
</dbReference>
<keyword evidence="9" id="KW-1185">Reference proteome</keyword>
<dbReference type="KEGG" id="mtr:25482243"/>
<evidence type="ECO:0000256" key="1">
    <source>
        <dbReference type="ARBA" id="ARBA00004141"/>
    </source>
</evidence>
<evidence type="ECO:0000313" key="7">
    <source>
        <dbReference type="EMBL" id="KEH40281.1"/>
    </source>
</evidence>
<feature type="transmembrane region" description="Helical" evidence="6">
    <location>
        <begin position="531"/>
        <end position="550"/>
    </location>
</feature>
<dbReference type="PANTHER" id="PTHR11654">
    <property type="entry name" value="OLIGOPEPTIDE TRANSPORTER-RELATED"/>
    <property type="match status" value="1"/>
</dbReference>
<keyword evidence="3 6" id="KW-0812">Transmembrane</keyword>
<feature type="transmembrane region" description="Helical" evidence="6">
    <location>
        <begin position="131"/>
        <end position="154"/>
    </location>
</feature>
<dbReference type="AlphaFoldDB" id="A0A072VFA7"/>
<dbReference type="InterPro" id="IPR000109">
    <property type="entry name" value="POT_fam"/>
</dbReference>
<dbReference type="GO" id="GO:0006857">
    <property type="term" value="P:oligopeptide transport"/>
    <property type="evidence" value="ECO:0007669"/>
    <property type="project" value="InterPro"/>
</dbReference>
<dbReference type="OrthoDB" id="8904098at2759"/>
<gene>
    <name evidence="8" type="primary">25482243</name>
    <name evidence="7" type="ordered locus">MTR_1g026750</name>
</gene>
<organism evidence="7 9">
    <name type="scientific">Medicago truncatula</name>
    <name type="common">Barrel medic</name>
    <name type="synonym">Medicago tribuloides</name>
    <dbReference type="NCBI Taxonomy" id="3880"/>
    <lineage>
        <taxon>Eukaryota</taxon>
        <taxon>Viridiplantae</taxon>
        <taxon>Streptophyta</taxon>
        <taxon>Embryophyta</taxon>
        <taxon>Tracheophyta</taxon>
        <taxon>Spermatophyta</taxon>
        <taxon>Magnoliopsida</taxon>
        <taxon>eudicotyledons</taxon>
        <taxon>Gunneridae</taxon>
        <taxon>Pentapetalae</taxon>
        <taxon>rosids</taxon>
        <taxon>fabids</taxon>
        <taxon>Fabales</taxon>
        <taxon>Fabaceae</taxon>
        <taxon>Papilionoideae</taxon>
        <taxon>50 kb inversion clade</taxon>
        <taxon>NPAAA clade</taxon>
        <taxon>Hologalegina</taxon>
        <taxon>IRL clade</taxon>
        <taxon>Trifolieae</taxon>
        <taxon>Medicago</taxon>
    </lineage>
</organism>
<accession>A0A072VFA7</accession>
<protein>
    <submittedName>
        <fullName evidence="7">Peptide/nitrate transporter plant</fullName>
    </submittedName>
</protein>
<keyword evidence="5 6" id="KW-0472">Membrane</keyword>
<comment type="subcellular location">
    <subcellularLocation>
        <location evidence="1">Membrane</location>
        <topology evidence="1">Multi-pass membrane protein</topology>
    </subcellularLocation>
</comment>
<dbReference type="GO" id="GO:0022857">
    <property type="term" value="F:transmembrane transporter activity"/>
    <property type="evidence" value="ECO:0000318"/>
    <property type="project" value="GO_Central"/>
</dbReference>
<dbReference type="HOGENOM" id="CLU_009313_4_2_1"/>
<reference evidence="8" key="3">
    <citation type="submission" date="2015-04" db="UniProtKB">
        <authorList>
            <consortium name="EnsemblPlants"/>
        </authorList>
    </citation>
    <scope>IDENTIFICATION</scope>
    <source>
        <strain evidence="8">cv. Jemalong A17</strain>
    </source>
</reference>
<dbReference type="SUPFAM" id="SSF103473">
    <property type="entry name" value="MFS general substrate transporter"/>
    <property type="match status" value="1"/>
</dbReference>
<evidence type="ECO:0000313" key="9">
    <source>
        <dbReference type="Proteomes" id="UP000002051"/>
    </source>
</evidence>
<comment type="similarity">
    <text evidence="2">Belongs to the major facilitator superfamily. Proton-dependent oligopeptide transporter (POT/PTR) (TC 2.A.17) family.</text>
</comment>
<dbReference type="Gene3D" id="1.20.1250.20">
    <property type="entry name" value="MFS general substrate transporter like domains"/>
    <property type="match status" value="1"/>
</dbReference>
<evidence type="ECO:0000256" key="5">
    <source>
        <dbReference type="ARBA" id="ARBA00023136"/>
    </source>
</evidence>
<feature type="transmembrane region" description="Helical" evidence="6">
    <location>
        <begin position="58"/>
        <end position="83"/>
    </location>
</feature>
<name>A0A072VFA7_MEDTR</name>
<dbReference type="GO" id="GO:0005886">
    <property type="term" value="C:plasma membrane"/>
    <property type="evidence" value="ECO:0000318"/>
    <property type="project" value="GO_Central"/>
</dbReference>
<dbReference type="EMBL" id="CM001217">
    <property type="protein sequence ID" value="KEH40281.1"/>
    <property type="molecule type" value="Genomic_DNA"/>
</dbReference>
<evidence type="ECO:0000256" key="3">
    <source>
        <dbReference type="ARBA" id="ARBA00022692"/>
    </source>
</evidence>
<evidence type="ECO:0000313" key="8">
    <source>
        <dbReference type="EnsemblPlants" id="KEH40281"/>
    </source>
</evidence>
<dbReference type="EnsemblPlants" id="KEH40281">
    <property type="protein sequence ID" value="KEH40281"/>
    <property type="gene ID" value="MTR_1g026750"/>
</dbReference>
<dbReference type="Proteomes" id="UP000002051">
    <property type="component" value="Unassembled WGS sequence"/>
</dbReference>
<feature type="transmembrane region" description="Helical" evidence="6">
    <location>
        <begin position="406"/>
        <end position="423"/>
    </location>
</feature>
<evidence type="ECO:0000256" key="2">
    <source>
        <dbReference type="ARBA" id="ARBA00005982"/>
    </source>
</evidence>
<feature type="transmembrane region" description="Helical" evidence="6">
    <location>
        <begin position="90"/>
        <end position="111"/>
    </location>
</feature>
<proteinExistence type="inferred from homology"/>
<dbReference type="PROSITE" id="PS01022">
    <property type="entry name" value="PTR2_1"/>
    <property type="match status" value="1"/>
</dbReference>
<feature type="transmembrane region" description="Helical" evidence="6">
    <location>
        <begin position="364"/>
        <end position="385"/>
    </location>
</feature>
<feature type="transmembrane region" description="Helical" evidence="6">
    <location>
        <begin position="175"/>
        <end position="197"/>
    </location>
</feature>
<dbReference type="InterPro" id="IPR018456">
    <property type="entry name" value="PTR2_symporter_CS"/>
</dbReference>
<dbReference type="InterPro" id="IPR036259">
    <property type="entry name" value="MFS_trans_sf"/>
</dbReference>